<dbReference type="Proteomes" id="UP000324233">
    <property type="component" value="Chromosome"/>
</dbReference>
<dbReference type="EMBL" id="CP042997">
    <property type="protein sequence ID" value="QEH33949.1"/>
    <property type="molecule type" value="Genomic_DNA"/>
</dbReference>
<name>A0A5B9W105_9BACT</name>
<evidence type="ECO:0000256" key="1">
    <source>
        <dbReference type="SAM" id="SignalP"/>
    </source>
</evidence>
<dbReference type="RefSeq" id="WP_148593940.1">
    <property type="nucleotide sequence ID" value="NZ_CP042997.1"/>
</dbReference>
<keyword evidence="3" id="KW-1185">Reference proteome</keyword>
<organism evidence="2 3">
    <name type="scientific">Aquisphaera giovannonii</name>
    <dbReference type="NCBI Taxonomy" id="406548"/>
    <lineage>
        <taxon>Bacteria</taxon>
        <taxon>Pseudomonadati</taxon>
        <taxon>Planctomycetota</taxon>
        <taxon>Planctomycetia</taxon>
        <taxon>Isosphaerales</taxon>
        <taxon>Isosphaeraceae</taxon>
        <taxon>Aquisphaera</taxon>
    </lineage>
</organism>
<feature type="signal peptide" evidence="1">
    <location>
        <begin position="1"/>
        <end position="29"/>
    </location>
</feature>
<keyword evidence="1" id="KW-0732">Signal</keyword>
<sequence length="73" mass="7730" precursor="true">MIPARTVIRCTPRLLLCVLAFSLAGCASHRGLRTAPDSQNVVQRPVYPAPGSRPFYIGGYAGADYRPAGAAGR</sequence>
<proteinExistence type="predicted"/>
<protein>
    <recommendedName>
        <fullName evidence="4">Lipoprotein</fullName>
    </recommendedName>
</protein>
<dbReference type="PROSITE" id="PS51257">
    <property type="entry name" value="PROKAR_LIPOPROTEIN"/>
    <property type="match status" value="1"/>
</dbReference>
<dbReference type="KEGG" id="agv:OJF2_24810"/>
<feature type="chain" id="PRO_5023127252" description="Lipoprotein" evidence="1">
    <location>
        <begin position="30"/>
        <end position="73"/>
    </location>
</feature>
<dbReference type="AlphaFoldDB" id="A0A5B9W105"/>
<gene>
    <name evidence="2" type="ORF">OJF2_24810</name>
</gene>
<evidence type="ECO:0000313" key="3">
    <source>
        <dbReference type="Proteomes" id="UP000324233"/>
    </source>
</evidence>
<evidence type="ECO:0000313" key="2">
    <source>
        <dbReference type="EMBL" id="QEH33949.1"/>
    </source>
</evidence>
<evidence type="ECO:0008006" key="4">
    <source>
        <dbReference type="Google" id="ProtNLM"/>
    </source>
</evidence>
<accession>A0A5B9W105</accession>
<reference evidence="2 3" key="1">
    <citation type="submission" date="2019-08" db="EMBL/GenBank/DDBJ databases">
        <title>Deep-cultivation of Planctomycetes and their phenomic and genomic characterization uncovers novel biology.</title>
        <authorList>
            <person name="Wiegand S."/>
            <person name="Jogler M."/>
            <person name="Boedeker C."/>
            <person name="Pinto D."/>
            <person name="Vollmers J."/>
            <person name="Rivas-Marin E."/>
            <person name="Kohn T."/>
            <person name="Peeters S.H."/>
            <person name="Heuer A."/>
            <person name="Rast P."/>
            <person name="Oberbeckmann S."/>
            <person name="Bunk B."/>
            <person name="Jeske O."/>
            <person name="Meyerdierks A."/>
            <person name="Storesund J.E."/>
            <person name="Kallscheuer N."/>
            <person name="Luecker S."/>
            <person name="Lage O.M."/>
            <person name="Pohl T."/>
            <person name="Merkel B.J."/>
            <person name="Hornburger P."/>
            <person name="Mueller R.-W."/>
            <person name="Bruemmer F."/>
            <person name="Labrenz M."/>
            <person name="Spormann A.M."/>
            <person name="Op den Camp H."/>
            <person name="Overmann J."/>
            <person name="Amann R."/>
            <person name="Jetten M.S.M."/>
            <person name="Mascher T."/>
            <person name="Medema M.H."/>
            <person name="Devos D.P."/>
            <person name="Kaster A.-K."/>
            <person name="Ovreas L."/>
            <person name="Rohde M."/>
            <person name="Galperin M.Y."/>
            <person name="Jogler C."/>
        </authorList>
    </citation>
    <scope>NUCLEOTIDE SEQUENCE [LARGE SCALE GENOMIC DNA]</scope>
    <source>
        <strain evidence="2 3">OJF2</strain>
    </source>
</reference>